<dbReference type="AlphaFoldDB" id="A0AAJ8AWU3"/>
<dbReference type="FunFam" id="3.30.160.60:FF:001370">
    <property type="entry name" value="Zinc finger protein"/>
    <property type="match status" value="1"/>
</dbReference>
<accession>A0AAJ8AWU3</accession>
<dbReference type="Gene3D" id="3.30.160.60">
    <property type="entry name" value="Classic Zinc Finger"/>
    <property type="match status" value="10"/>
</dbReference>
<feature type="domain" description="C2H2-type" evidence="13">
    <location>
        <begin position="683"/>
        <end position="710"/>
    </location>
</feature>
<proteinExistence type="inferred from homology"/>
<feature type="domain" description="C2H2-type" evidence="13">
    <location>
        <begin position="432"/>
        <end position="459"/>
    </location>
</feature>
<comment type="similarity">
    <text evidence="2">Belongs to the krueppel C2H2-type zinc-finger protein family.</text>
</comment>
<keyword evidence="7" id="KW-0805">Transcription regulation</keyword>
<dbReference type="PANTHER" id="PTHR24384:SF189">
    <property type="entry name" value="C2H2-TYPE DOMAIN-CONTAINING PROTEIN-RELATED"/>
    <property type="match status" value="1"/>
</dbReference>
<evidence type="ECO:0000256" key="2">
    <source>
        <dbReference type="ARBA" id="ARBA00006991"/>
    </source>
</evidence>
<dbReference type="Pfam" id="PF13912">
    <property type="entry name" value="zf-C2H2_6"/>
    <property type="match status" value="3"/>
</dbReference>
<gene>
    <name evidence="15" type="primary">LOC108877192</name>
</gene>
<keyword evidence="3" id="KW-0479">Metal-binding</keyword>
<dbReference type="KEGG" id="lcf:108877192"/>
<evidence type="ECO:0000256" key="4">
    <source>
        <dbReference type="ARBA" id="ARBA00022737"/>
    </source>
</evidence>
<dbReference type="PROSITE" id="PS00028">
    <property type="entry name" value="ZINC_FINGER_C2H2_1"/>
    <property type="match status" value="11"/>
</dbReference>
<organism evidence="14 15">
    <name type="scientific">Lates calcarifer</name>
    <name type="common">Barramundi</name>
    <name type="synonym">Holocentrus calcarifer</name>
    <dbReference type="NCBI Taxonomy" id="8187"/>
    <lineage>
        <taxon>Eukaryota</taxon>
        <taxon>Metazoa</taxon>
        <taxon>Chordata</taxon>
        <taxon>Craniata</taxon>
        <taxon>Vertebrata</taxon>
        <taxon>Euteleostomi</taxon>
        <taxon>Actinopterygii</taxon>
        <taxon>Neopterygii</taxon>
        <taxon>Teleostei</taxon>
        <taxon>Neoteleostei</taxon>
        <taxon>Acanthomorphata</taxon>
        <taxon>Carangaria</taxon>
        <taxon>Carangaria incertae sedis</taxon>
        <taxon>Centropomidae</taxon>
        <taxon>Lates</taxon>
    </lineage>
</organism>
<sequence length="804" mass="89666">MSSVSSAASPLPLSSLRLLLPPLRLLTAAMWRVARQRSVKHYGMLEDFVSLVTEAVPELLTDRQRSLLLLALRAKVTLADPDPQAVHTHLDRIRSVSKATEDEEVDQWCSALLTLADKLRQSPADRQRLLQEVFNQSFDSALQSLVSDLLSRIEQLFPVPDFKQAASWLDAAPVGVEKCLQEADREDLRELLTNQSCSLGQATTTGTEPLRDVDQTTDQNINCCFSSVGCDTENILLSAWSHPLVTKPTNQEPPPAEPDGLPDVVGPVQLDVELVKVEVVVMTEDEQEDVQETVIGQAVMAVEQEASNESSAVGGDECSDTPVVLEVDRLKDSPGNSADQSEDTDQSCSEVTANALYSISHNSQRVAHKCPQCGKCFIYRSQVIRHLRTNKSCGSALTPSGAVNLQSPLGSCDEEPRPPEPRLPEPRPLRTHSCFQCNAVFKTKAELLSHQQSHRARPVYHCGQCDKEFHHLSSLTNHKQTHLVRGGFTCSRCDKVFESAKERDAHRLQHRLPDLTCTVCDQTFSSQTQLLRHLQTHSVEGAEPCYNCRFCDQTFSGNSGGPEGITLTKSHSNTNTVCLFSPGVTQLRIHQRTHTFRSYQCDQCNKTYGSLTGLHSHRASHTAESRFLCPQCGKRFKTRDGLEGHLRTHTGERPYRCPYCPKDFTALAGLNVHVRRHTGERPYVCTVCGKGWPSGGDLQKHMRTHTGERPYVCQDCGKAFSISCHLTEHRRIHTGEKPFSCPECGKCLRRKFDLKKHMLSHSNIRPYACVYCPKSYTRKTHLNRHLLTHRTTDSQVVAEAADES</sequence>
<dbReference type="InterPro" id="IPR029400">
    <property type="entry name" value="TINF2_N"/>
</dbReference>
<dbReference type="PROSITE" id="PS50157">
    <property type="entry name" value="ZINC_FINGER_C2H2_2"/>
    <property type="match status" value="11"/>
</dbReference>
<reference evidence="15" key="1">
    <citation type="submission" date="2025-08" db="UniProtKB">
        <authorList>
            <consortium name="RefSeq"/>
        </authorList>
    </citation>
    <scope>IDENTIFICATION</scope>
    <source>
        <tissue evidence="15">Brain</tissue>
    </source>
</reference>
<feature type="domain" description="C2H2-type" evidence="13">
    <location>
        <begin position="767"/>
        <end position="794"/>
    </location>
</feature>
<feature type="domain" description="C2H2-type" evidence="13">
    <location>
        <begin position="515"/>
        <end position="542"/>
    </location>
</feature>
<keyword evidence="9" id="KW-0804">Transcription</keyword>
<dbReference type="FunFam" id="3.30.160.60:FF:000624">
    <property type="entry name" value="zinc finger protein 697"/>
    <property type="match status" value="1"/>
</dbReference>
<keyword evidence="10" id="KW-0539">Nucleus</keyword>
<dbReference type="GO" id="GO:0000978">
    <property type="term" value="F:RNA polymerase II cis-regulatory region sequence-specific DNA binding"/>
    <property type="evidence" value="ECO:0007669"/>
    <property type="project" value="TreeGrafter"/>
</dbReference>
<dbReference type="CDD" id="cd11657">
    <property type="entry name" value="TIN2_N"/>
    <property type="match status" value="1"/>
</dbReference>
<evidence type="ECO:0000256" key="12">
    <source>
        <dbReference type="SAM" id="MobiDB-lite"/>
    </source>
</evidence>
<dbReference type="PANTHER" id="PTHR24384">
    <property type="entry name" value="FINGER PUTATIVE TRANSCRIPTION FACTOR FAMILY-RELATED"/>
    <property type="match status" value="1"/>
</dbReference>
<comment type="subcellular location">
    <subcellularLocation>
        <location evidence="1">Nucleus</location>
    </subcellularLocation>
</comment>
<evidence type="ECO:0000256" key="11">
    <source>
        <dbReference type="PROSITE-ProRule" id="PRU00042"/>
    </source>
</evidence>
<keyword evidence="8" id="KW-0238">DNA-binding</keyword>
<evidence type="ECO:0000256" key="10">
    <source>
        <dbReference type="ARBA" id="ARBA00023242"/>
    </source>
</evidence>
<evidence type="ECO:0000256" key="3">
    <source>
        <dbReference type="ARBA" id="ARBA00022723"/>
    </source>
</evidence>
<evidence type="ECO:0000256" key="9">
    <source>
        <dbReference type="ARBA" id="ARBA00023163"/>
    </source>
</evidence>
<feature type="domain" description="C2H2-type" evidence="13">
    <location>
        <begin position="627"/>
        <end position="654"/>
    </location>
</feature>
<feature type="domain" description="C2H2-type" evidence="13">
    <location>
        <begin position="739"/>
        <end position="766"/>
    </location>
</feature>
<feature type="region of interest" description="Disordered" evidence="12">
    <location>
        <begin position="405"/>
        <end position="425"/>
    </location>
</feature>
<dbReference type="InterPro" id="IPR013087">
    <property type="entry name" value="Znf_C2H2_type"/>
</dbReference>
<feature type="domain" description="C2H2-type" evidence="13">
    <location>
        <begin position="655"/>
        <end position="682"/>
    </location>
</feature>
<evidence type="ECO:0000259" key="13">
    <source>
        <dbReference type="PROSITE" id="PS50157"/>
    </source>
</evidence>
<dbReference type="FunFam" id="3.30.160.60:FF:002716">
    <property type="entry name" value="Zinc finger protein 212"/>
    <property type="match status" value="1"/>
</dbReference>
<dbReference type="Proteomes" id="UP000694890">
    <property type="component" value="Linkage group LG7_2"/>
</dbReference>
<name>A0AAJ8AWU3_LATCA</name>
<evidence type="ECO:0000256" key="5">
    <source>
        <dbReference type="ARBA" id="ARBA00022771"/>
    </source>
</evidence>
<dbReference type="FunFam" id="3.30.160.60:FF:000072">
    <property type="entry name" value="zinc finger protein 143 isoform X1"/>
    <property type="match status" value="1"/>
</dbReference>
<evidence type="ECO:0000256" key="7">
    <source>
        <dbReference type="ARBA" id="ARBA00023015"/>
    </source>
</evidence>
<dbReference type="Pfam" id="PF14973">
    <property type="entry name" value="TINF2_N"/>
    <property type="match status" value="1"/>
</dbReference>
<dbReference type="Pfam" id="PF13894">
    <property type="entry name" value="zf-C2H2_4"/>
    <property type="match status" value="1"/>
</dbReference>
<dbReference type="InterPro" id="IPR036236">
    <property type="entry name" value="Znf_C2H2_sf"/>
</dbReference>
<feature type="compositionally biased region" description="Basic and acidic residues" evidence="12">
    <location>
        <begin position="414"/>
        <end position="425"/>
    </location>
</feature>
<dbReference type="FunFam" id="3.30.160.60:FF:000100">
    <property type="entry name" value="Zinc finger 45-like"/>
    <property type="match status" value="1"/>
</dbReference>
<dbReference type="GO" id="GO:0008270">
    <property type="term" value="F:zinc ion binding"/>
    <property type="evidence" value="ECO:0007669"/>
    <property type="project" value="UniProtKB-KW"/>
</dbReference>
<protein>
    <submittedName>
        <fullName evidence="15">Zinc finger protein ZFP2 isoform X1</fullName>
    </submittedName>
</protein>
<evidence type="ECO:0000313" key="15">
    <source>
        <dbReference type="RefSeq" id="XP_050921786.1"/>
    </source>
</evidence>
<dbReference type="RefSeq" id="XP_050921786.1">
    <property type="nucleotide sequence ID" value="XM_051065829.1"/>
</dbReference>
<keyword evidence="5 11" id="KW-0863">Zinc-finger</keyword>
<dbReference type="GO" id="GO:0005634">
    <property type="term" value="C:nucleus"/>
    <property type="evidence" value="ECO:0007669"/>
    <property type="project" value="UniProtKB-SubCell"/>
</dbReference>
<dbReference type="GO" id="GO:0000981">
    <property type="term" value="F:DNA-binding transcription factor activity, RNA polymerase II-specific"/>
    <property type="evidence" value="ECO:0007669"/>
    <property type="project" value="TreeGrafter"/>
</dbReference>
<evidence type="ECO:0000256" key="8">
    <source>
        <dbReference type="ARBA" id="ARBA00023125"/>
    </source>
</evidence>
<dbReference type="Pfam" id="PF00096">
    <property type="entry name" value="zf-C2H2"/>
    <property type="match status" value="6"/>
</dbReference>
<dbReference type="GeneID" id="108877192"/>
<feature type="domain" description="C2H2-type" evidence="13">
    <location>
        <begin position="460"/>
        <end position="482"/>
    </location>
</feature>
<keyword evidence="6" id="KW-0862">Zinc</keyword>
<dbReference type="SUPFAM" id="SSF57667">
    <property type="entry name" value="beta-beta-alpha zinc fingers"/>
    <property type="match status" value="7"/>
</dbReference>
<evidence type="ECO:0000256" key="6">
    <source>
        <dbReference type="ARBA" id="ARBA00022833"/>
    </source>
</evidence>
<dbReference type="FunFam" id="3.30.160.60:FF:001485">
    <property type="entry name" value="Krueppel-related zinc finger protein"/>
    <property type="match status" value="1"/>
</dbReference>
<dbReference type="SMART" id="SM00355">
    <property type="entry name" value="ZnF_C2H2"/>
    <property type="match status" value="12"/>
</dbReference>
<feature type="domain" description="C2H2-type" evidence="13">
    <location>
        <begin position="368"/>
        <end position="390"/>
    </location>
</feature>
<evidence type="ECO:0000256" key="1">
    <source>
        <dbReference type="ARBA" id="ARBA00004123"/>
    </source>
</evidence>
<feature type="domain" description="C2H2-type" evidence="13">
    <location>
        <begin position="711"/>
        <end position="738"/>
    </location>
</feature>
<keyword evidence="4" id="KW-0677">Repeat</keyword>
<dbReference type="InterPro" id="IPR050752">
    <property type="entry name" value="C2H2-ZF_domain"/>
</dbReference>
<feature type="domain" description="C2H2-type" evidence="13">
    <location>
        <begin position="599"/>
        <end position="626"/>
    </location>
</feature>
<evidence type="ECO:0000313" key="14">
    <source>
        <dbReference type="Proteomes" id="UP000694890"/>
    </source>
</evidence>